<feature type="domain" description="Cortactin-binding protein-2 N-terminal" evidence="17">
    <location>
        <begin position="103"/>
        <end position="207"/>
    </location>
</feature>
<evidence type="ECO:0000256" key="8">
    <source>
        <dbReference type="ARBA" id="ARBA00023018"/>
    </source>
</evidence>
<feature type="region of interest" description="Disordered" evidence="16">
    <location>
        <begin position="557"/>
        <end position="645"/>
    </location>
</feature>
<feature type="repeat" description="ANK" evidence="14">
    <location>
        <begin position="832"/>
        <end position="864"/>
    </location>
</feature>
<protein>
    <recommendedName>
        <fullName evidence="3">Cortactin-binding protein 2</fullName>
    </recommendedName>
</protein>
<dbReference type="PROSITE" id="PS50088">
    <property type="entry name" value="ANK_REPEAT"/>
    <property type="match status" value="5"/>
</dbReference>
<evidence type="ECO:0000256" key="2">
    <source>
        <dbReference type="ARBA" id="ARBA00004552"/>
    </source>
</evidence>
<evidence type="ECO:0000256" key="12">
    <source>
        <dbReference type="ARBA" id="ARBA00044742"/>
    </source>
</evidence>
<comment type="function">
    <text evidence="12">Regulates the dendritic spine distribution of CTTN/cortactin in hippocampal neurons, and thus controls dendritic spinogenesis and dendritic spine maintenance. Associates with the striatin-interacting phosphatase and kinase (STRIPAK) core complex to regulate dendritic spine distribution of the STRIPAK complex in hippocampal neurons.</text>
</comment>
<dbReference type="InterPro" id="IPR036770">
    <property type="entry name" value="Ankyrin_rpt-contain_sf"/>
</dbReference>
<dbReference type="GO" id="GO:0005938">
    <property type="term" value="C:cell cortex"/>
    <property type="evidence" value="ECO:0007669"/>
    <property type="project" value="UniProtKB-SubCell"/>
</dbReference>
<dbReference type="GeneTree" id="ENSGT00940000158293"/>
<reference evidence="19" key="2">
    <citation type="submission" date="2020-05" db="UniProtKB">
        <authorList>
            <consortium name="Ensembl"/>
        </authorList>
    </citation>
    <scope>IDENTIFICATION</scope>
</reference>
<dbReference type="InterPro" id="IPR050889">
    <property type="entry name" value="Dendritic_Spine_Reg/Scaffold"/>
</dbReference>
<comment type="subunit">
    <text evidence="13">Interacts with CTTN/cortactin SH3 domain. Interacts with STRN, STRN4/zinedin and MOB4/phocein; this interactions mediate the association with the STRIPAK core complex and may regulate dendritic spine distribution of the STRIPAK complex in hippocampal neurons. Activation of glutamate receptors weakens the interaction with STRN and STRN4.</text>
</comment>
<dbReference type="Xenbase" id="XB-GENE-985979">
    <property type="gene designation" value="cttnbp2"/>
</dbReference>
<evidence type="ECO:0000256" key="3">
    <source>
        <dbReference type="ARBA" id="ARBA00017042"/>
    </source>
</evidence>
<dbReference type="RefSeq" id="XP_004913040.4">
    <property type="nucleotide sequence ID" value="XM_004912983.4"/>
</dbReference>
<evidence type="ECO:0000256" key="9">
    <source>
        <dbReference type="ARBA" id="ARBA00023043"/>
    </source>
</evidence>
<dbReference type="FunCoup" id="A0A6I8RB97">
    <property type="interactions" value="108"/>
</dbReference>
<evidence type="ECO:0000256" key="15">
    <source>
        <dbReference type="SAM" id="Coils"/>
    </source>
</evidence>
<dbReference type="PROSITE" id="PS50297">
    <property type="entry name" value="ANK_REP_REGION"/>
    <property type="match status" value="4"/>
</dbReference>
<dbReference type="InterPro" id="IPR057568">
    <property type="entry name" value="CortBP2_NAV1-like_AAA_lid"/>
</dbReference>
<evidence type="ECO:0000256" key="13">
    <source>
        <dbReference type="ARBA" id="ARBA00044767"/>
    </source>
</evidence>
<dbReference type="Bgee" id="ENSXETG00000021813">
    <property type="expression patterns" value="Expressed in brain and 13 other cell types or tissues"/>
</dbReference>
<comment type="subcellular location">
    <subcellularLocation>
        <location evidence="2">Cell projection</location>
        <location evidence="2">Dendritic spine</location>
    </subcellularLocation>
    <subcellularLocation>
        <location evidence="1">Cytoplasm</location>
        <location evidence="1">Cell cortex</location>
    </subcellularLocation>
</comment>
<feature type="compositionally biased region" description="Polar residues" evidence="16">
    <location>
        <begin position="452"/>
        <end position="468"/>
    </location>
</feature>
<dbReference type="Pfam" id="PF12796">
    <property type="entry name" value="Ank_2"/>
    <property type="match status" value="2"/>
</dbReference>
<keyword evidence="10 15" id="KW-0175">Coiled coil</keyword>
<dbReference type="InterPro" id="IPR019131">
    <property type="entry name" value="Cortactin-binding_p2_N"/>
</dbReference>
<name>A0A6I8RB97_XENTR</name>
<evidence type="ECO:0000256" key="16">
    <source>
        <dbReference type="SAM" id="MobiDB-lite"/>
    </source>
</evidence>
<dbReference type="OrthoDB" id="6021133at2759"/>
<feature type="repeat" description="ANK" evidence="14">
    <location>
        <begin position="799"/>
        <end position="831"/>
    </location>
</feature>
<proteinExistence type="predicted"/>
<organism evidence="19">
    <name type="scientific">Xenopus tropicalis</name>
    <name type="common">Western clawed frog</name>
    <name type="synonym">Silurana tropicalis</name>
    <dbReference type="NCBI Taxonomy" id="8364"/>
    <lineage>
        <taxon>Eukaryota</taxon>
        <taxon>Metazoa</taxon>
        <taxon>Chordata</taxon>
        <taxon>Craniata</taxon>
        <taxon>Vertebrata</taxon>
        <taxon>Euteleostomi</taxon>
        <taxon>Amphibia</taxon>
        <taxon>Batrachia</taxon>
        <taxon>Anura</taxon>
        <taxon>Pipoidea</taxon>
        <taxon>Pipidae</taxon>
        <taxon>Xenopodinae</taxon>
        <taxon>Xenopus</taxon>
        <taxon>Silurana</taxon>
    </lineage>
</organism>
<feature type="region of interest" description="Disordered" evidence="16">
    <location>
        <begin position="1497"/>
        <end position="1524"/>
    </location>
</feature>
<dbReference type="InterPro" id="IPR002110">
    <property type="entry name" value="Ankyrin_rpt"/>
</dbReference>
<feature type="coiled-coil region" evidence="15">
    <location>
        <begin position="190"/>
        <end position="344"/>
    </location>
</feature>
<dbReference type="SUPFAM" id="SSF48403">
    <property type="entry name" value="Ankyrin repeat"/>
    <property type="match status" value="1"/>
</dbReference>
<dbReference type="Pfam" id="PF00023">
    <property type="entry name" value="Ank"/>
    <property type="match status" value="1"/>
</dbReference>
<keyword evidence="6" id="KW-0597">Phosphoprotein</keyword>
<feature type="repeat" description="ANK" evidence="14">
    <location>
        <begin position="765"/>
        <end position="798"/>
    </location>
</feature>
<accession>A0A6I8RB97</accession>
<evidence type="ECO:0000256" key="5">
    <source>
        <dbReference type="ARBA" id="ARBA00022490"/>
    </source>
</evidence>
<feature type="region of interest" description="Disordered" evidence="16">
    <location>
        <begin position="420"/>
        <end position="468"/>
    </location>
</feature>
<reference evidence="19" key="1">
    <citation type="journal article" date="2010" name="Science">
        <title>The genome of the Western clawed frog Xenopus tropicalis.</title>
        <authorList>
            <person name="Hellsten U."/>
            <person name="Harland R.M."/>
            <person name="Gilchrist M.J."/>
            <person name="Hendrix D."/>
            <person name="Jurka J."/>
            <person name="Kapitonov V."/>
            <person name="Ovcharenko I."/>
            <person name="Putnam N.H."/>
            <person name="Shu S."/>
            <person name="Taher L."/>
            <person name="Blitz I.L."/>
            <person name="Blumberg B."/>
            <person name="Dichmann D.S."/>
            <person name="Dubchak I."/>
            <person name="Amaya E."/>
            <person name="Detter J.C."/>
            <person name="Fletcher R."/>
            <person name="Gerhard D.S."/>
            <person name="Goodstein D."/>
            <person name="Graves T."/>
            <person name="Grigoriev I.V."/>
            <person name="Grimwood J."/>
            <person name="Kawashima T."/>
            <person name="Lindquist E."/>
            <person name="Lucas S.M."/>
            <person name="Mead P.E."/>
            <person name="Mitros T."/>
            <person name="Ogino H."/>
            <person name="Ohta Y."/>
            <person name="Poliakov A.V."/>
            <person name="Pollet N."/>
            <person name="Robert J."/>
            <person name="Salamov A."/>
            <person name="Sater A.K."/>
            <person name="Schmutz J."/>
            <person name="Terry A."/>
            <person name="Vize P.D."/>
            <person name="Warren W.C."/>
            <person name="Wells D."/>
            <person name="Wills A."/>
            <person name="Wilson R.K."/>
            <person name="Zimmerman L.B."/>
            <person name="Zorn A.M."/>
            <person name="Grainger R."/>
            <person name="Grammer T."/>
            <person name="Khokha M.K."/>
            <person name="Richardson P.M."/>
            <person name="Rokhsar D.S."/>
        </authorList>
    </citation>
    <scope>NUCLEOTIDE SEQUENCE [LARGE SCALE GENOMIC DNA]</scope>
    <source>
        <strain evidence="19">Nigerian</strain>
    </source>
</reference>
<evidence type="ECO:0000259" key="17">
    <source>
        <dbReference type="Pfam" id="PF09727"/>
    </source>
</evidence>
<dbReference type="Pfam" id="PF25408">
    <property type="entry name" value="AAA_lid_NAV1"/>
    <property type="match status" value="1"/>
</dbReference>
<gene>
    <name evidence="19" type="primary">cttnbp2</name>
</gene>
<dbReference type="GO" id="GO:0043197">
    <property type="term" value="C:dendritic spine"/>
    <property type="evidence" value="ECO:0007669"/>
    <property type="project" value="UniProtKB-SubCell"/>
</dbReference>
<sequence>MLRVTCAWQSGSLKQECAGKSRVNSRQASVGGVSVPQTGRQRVKCGLTGGGCPLVSFLAWLFLHAVLSSWKMATVERIKEEQAEPFCTAQGDTDNKKDFNVENLSKPELRFLLSILEGELEARDLVIEALRARRKEVFVQERYGRFNLGDPFLALQRDFETGLVVKEKKPICSNPLTILEAVMSHCRKMQERMSAQLAAAERRQKKLESENTRLQNIEQEHKKLMLRLEEERAKNKHVVLILVKECKLLSGKIIEESQKLEDVTSKLEAEKKKGAELEEALAAEKQLRSQMEAQMEDQIKKQISEFDTEREQLNAKLCQEEARTKELQDEIDKMKKIIEQLKLSKDDNKANQALLRKNKDKHTIPAGAGSRSVSCQANILHVDTNSENLKKSPLTTPARPSIVNHVVAGNTKINSCTNSAFLKPGSDKQTPLNDSLISLPSNHGVNVRTEENGSSQDPTSSTSLYPNNSFCTSPASPSYLSQSMQSLHSQCTSTTINSGLSPRIQAAKFKFQANANEHDQNGNTTQPRELSPNSRENIAAKQMARNTVTQVLSRFTGPQGNTQLRPGFAHPMETGTYPPVAGRAGHPSLALKSTSVSRVDRGNPPPIPPKKPGLSQTPATPHPQLKAPPNVVGKSESKPITSVPSCSAHGIRVLNEEGVSKSSSPQLPPKPTIDIPVASAGCVIPAIGTSQVGAWPSQSHGWKQPACSDRSLVIPTTIAYNSFINPVSASSCKPCDSDSLLVTASGWSPSLTPLLTSGSPVPLGDRSTLLHQAAAQGNVTLLSMLLNEDGMDINHLSKVGHSALYSAAVNGHTDCVKLLLMSGAQVDAAVSNGFTALCTAASQGHSECAEILISFNADVNHVAGGQTPLCLACENGNSDIVRLLLEAGADRTITQKNGWTPVHVAVDAGNIECLKLLMFFGTTFDGDLLNCNSDSDVEFYNNKNLELTSCRAESPIVTSELINCADKEGWTAAHIAASKGFKKCLEILCSHCGLDPERKDNCQRTVHDVATDDCKHLLENLYSLRIPVRILLDENVQLCCSPSEWESWDICTMHIHKQTTWDEFSSSVMRAIITHFGTVVSDGWGSQEDLTFNNTAEFSLGAVSDLSFRLGNSSWSLGQMFLQSPWDFIKISKVDKLSILIPGPKDGYLNSVAYASMIPLQTLQNFLRLVEQYHNVIFQGPEGSLQEYIVQQLAYYIKQKEEASGFRCDIVKVEVDPELTKEQLVSICINSGCLIPVTDPPPSKKKIIIVLENLENALLSELLWDIMAPLEDRSSENPYYVQRANGLSDAYYFHEGCFLMGTVARPRLQSSELLVQQHFRWVQLRWDGEPIQSVLQRYLKRKAVYQFKGQIPSTSDPVYKGITWVCTVWHQLNSCLSRLGTPEALIGPQLFFSCPVVPGNEHIIVKWMAKLWNAVIVPKVQEAILSIASVRTPSTNITAAKSPSQGQQAVVKAALSILLNKAILHGCHLPRNDLDQYIADFKGGSFSLSMSSTYQSGRKRGENGAWRKVSTSPRKKSSRVSTMWNKQEGKEVELPKNDVKQRSIVSLAKRKPLEENRPTLCNLDQRYLNGSDDEVDLVKELRTLCSSKSEPDISKITEFDNCLVIFKSPTNDQKPATITEQPFQKQKTDMACPLSSRKNLESSIQKPKAEPGKAKSSLPVPRNKVTACVPANRRSSSNTRQKEINHDSHNEIWNLHKNIEINNANK</sequence>
<dbReference type="Pfam" id="PF09727">
    <property type="entry name" value="CortBP2"/>
    <property type="match status" value="1"/>
</dbReference>
<evidence type="ECO:0000256" key="7">
    <source>
        <dbReference type="ARBA" id="ARBA00022737"/>
    </source>
</evidence>
<evidence type="ECO:0000256" key="1">
    <source>
        <dbReference type="ARBA" id="ARBA00004544"/>
    </source>
</evidence>
<feature type="compositionally biased region" description="Polar residues" evidence="16">
    <location>
        <begin position="1613"/>
        <end position="1625"/>
    </location>
</feature>
<feature type="region of interest" description="Disordered" evidence="16">
    <location>
        <begin position="1613"/>
        <end position="1688"/>
    </location>
</feature>
<evidence type="ECO:0000259" key="18">
    <source>
        <dbReference type="Pfam" id="PF25408"/>
    </source>
</evidence>
<keyword evidence="8" id="KW-0770">Synapse</keyword>
<dbReference type="PANTHER" id="PTHR24166">
    <property type="entry name" value="ROLLING PEBBLES, ISOFORM B"/>
    <property type="match status" value="1"/>
</dbReference>
<dbReference type="SMART" id="SM00248">
    <property type="entry name" value="ANK"/>
    <property type="match status" value="6"/>
</dbReference>
<feature type="repeat" description="ANK" evidence="14">
    <location>
        <begin position="897"/>
        <end position="925"/>
    </location>
</feature>
<evidence type="ECO:0000256" key="11">
    <source>
        <dbReference type="ARBA" id="ARBA00023273"/>
    </source>
</evidence>
<keyword evidence="11" id="KW-0966">Cell projection</keyword>
<dbReference type="CTD" id="83992"/>
<feature type="compositionally biased region" description="Polar residues" evidence="16">
    <location>
        <begin position="427"/>
        <end position="444"/>
    </location>
</feature>
<dbReference type="GeneID" id="100127854"/>
<evidence type="ECO:0000256" key="10">
    <source>
        <dbReference type="ARBA" id="ARBA00023054"/>
    </source>
</evidence>
<keyword evidence="9 14" id="KW-0040">ANK repeat</keyword>
<dbReference type="InParanoid" id="A0A6I8RB97"/>
<evidence type="ECO:0000256" key="14">
    <source>
        <dbReference type="PROSITE-ProRule" id="PRU00023"/>
    </source>
</evidence>
<evidence type="ECO:0000256" key="4">
    <source>
        <dbReference type="ARBA" id="ARBA00022481"/>
    </source>
</evidence>
<dbReference type="Gene3D" id="1.25.40.20">
    <property type="entry name" value="Ankyrin repeat-containing domain"/>
    <property type="match status" value="3"/>
</dbReference>
<keyword evidence="4" id="KW-0488">Methylation</keyword>
<keyword evidence="5" id="KW-0963">Cytoplasm</keyword>
<feature type="domain" description="CortBP2/NAV1-like AAA+ ATPase lid" evidence="18">
    <location>
        <begin position="1362"/>
        <end position="1426"/>
    </location>
</feature>
<dbReference type="PANTHER" id="PTHR24166:SF27">
    <property type="entry name" value="CORTACTIN-BINDING PROTEIN 2"/>
    <property type="match status" value="1"/>
</dbReference>
<dbReference type="Ensembl" id="ENSXETT00000068277">
    <property type="protein sequence ID" value="ENSXETP00000078114"/>
    <property type="gene ID" value="ENSXETG00000021813"/>
</dbReference>
<feature type="repeat" description="ANK" evidence="14">
    <location>
        <begin position="864"/>
        <end position="896"/>
    </location>
</feature>
<keyword evidence="7" id="KW-0677">Repeat</keyword>
<evidence type="ECO:0000313" key="19">
    <source>
        <dbReference type="Ensembl" id="ENSXETP00000078114"/>
    </source>
</evidence>
<evidence type="ECO:0000256" key="6">
    <source>
        <dbReference type="ARBA" id="ARBA00022553"/>
    </source>
</evidence>